<reference evidence="1" key="1">
    <citation type="submission" date="2021-01" db="EMBL/GenBank/DDBJ databases">
        <authorList>
            <person name="Corre E."/>
            <person name="Pelletier E."/>
            <person name="Niang G."/>
            <person name="Scheremetjew M."/>
            <person name="Finn R."/>
            <person name="Kale V."/>
            <person name="Holt S."/>
            <person name="Cochrane G."/>
            <person name="Meng A."/>
            <person name="Brown T."/>
            <person name="Cohen L."/>
        </authorList>
    </citation>
    <scope>NUCLEOTIDE SEQUENCE</scope>
    <source>
        <strain evidence="1">CCMP1320</strain>
    </source>
</reference>
<organism evidence="1">
    <name type="scientific">Dunaliella tertiolecta</name>
    <name type="common">Green alga</name>
    <dbReference type="NCBI Taxonomy" id="3047"/>
    <lineage>
        <taxon>Eukaryota</taxon>
        <taxon>Viridiplantae</taxon>
        <taxon>Chlorophyta</taxon>
        <taxon>core chlorophytes</taxon>
        <taxon>Chlorophyceae</taxon>
        <taxon>CS clade</taxon>
        <taxon>Chlamydomonadales</taxon>
        <taxon>Dunaliellaceae</taxon>
        <taxon>Dunaliella</taxon>
    </lineage>
</organism>
<gene>
    <name evidence="1" type="ORF">DTER00134_LOCUS19563</name>
</gene>
<dbReference type="AlphaFoldDB" id="A0A7S3R6T4"/>
<evidence type="ECO:0000313" key="1">
    <source>
        <dbReference type="EMBL" id="CAE0504490.1"/>
    </source>
</evidence>
<dbReference type="EMBL" id="HBIP01032139">
    <property type="protein sequence ID" value="CAE0504490.1"/>
    <property type="molecule type" value="Transcribed_RNA"/>
</dbReference>
<accession>A0A7S3R6T4</accession>
<sequence length="117" mass="12534">MSTTCQAGKKTSVIQGRPTRCIYSGVCVCVCVRARACARAREPVCSSMSKVTHNALALVFAITLFPVSNHAGPSSGTQVHHQQQFPQHIGMGYGGHATHAANTANALRRMQEAEQVR</sequence>
<name>A0A7S3R6T4_DUNTE</name>
<protein>
    <submittedName>
        <fullName evidence="1">Uncharacterized protein</fullName>
    </submittedName>
</protein>
<proteinExistence type="predicted"/>